<sequence length="46" mass="4899">MLHPCMRVNSTRSCKATLISTCKGAKIACYPADKVSLLGTAKGERS</sequence>
<reference evidence="1 2" key="1">
    <citation type="submission" date="2020-04" db="EMBL/GenBank/DDBJ databases">
        <authorList>
            <person name="De Canck E."/>
        </authorList>
    </citation>
    <scope>NUCLEOTIDE SEQUENCE [LARGE SCALE GENOMIC DNA]</scope>
    <source>
        <strain evidence="1 2">LMG 27177</strain>
    </source>
</reference>
<dbReference type="Proteomes" id="UP000494252">
    <property type="component" value="Unassembled WGS sequence"/>
</dbReference>
<name>A0A6J5FTE6_9BURK</name>
<dbReference type="EMBL" id="CADIKI010000005">
    <property type="protein sequence ID" value="CAB3786975.1"/>
    <property type="molecule type" value="Genomic_DNA"/>
</dbReference>
<accession>A0A6J5FTE6</accession>
<evidence type="ECO:0000313" key="1">
    <source>
        <dbReference type="EMBL" id="CAB3786975.1"/>
    </source>
</evidence>
<proteinExistence type="predicted"/>
<protein>
    <submittedName>
        <fullName evidence="1">Uncharacterized protein</fullName>
    </submittedName>
</protein>
<organism evidence="1 2">
    <name type="scientific">Paraburkholderia fynbosensis</name>
    <dbReference type="NCBI Taxonomy" id="1200993"/>
    <lineage>
        <taxon>Bacteria</taxon>
        <taxon>Pseudomonadati</taxon>
        <taxon>Pseudomonadota</taxon>
        <taxon>Betaproteobacteria</taxon>
        <taxon>Burkholderiales</taxon>
        <taxon>Burkholderiaceae</taxon>
        <taxon>Paraburkholderia</taxon>
    </lineage>
</organism>
<evidence type="ECO:0000313" key="2">
    <source>
        <dbReference type="Proteomes" id="UP000494252"/>
    </source>
</evidence>
<gene>
    <name evidence="1" type="ORF">LMG27177_02115</name>
</gene>
<keyword evidence="2" id="KW-1185">Reference proteome</keyword>
<dbReference type="AlphaFoldDB" id="A0A6J5FTE6"/>